<keyword evidence="2" id="KW-1185">Reference proteome</keyword>
<dbReference type="Proteomes" id="UP001064048">
    <property type="component" value="Chromosome 12"/>
</dbReference>
<sequence length="180" mass="20636">MKTISVQQPINLKVVPLELDFTTLVSESPRQEKKVKEIKIPKINFGRRASVVPAPPPIRNYSNQKRDVKELVQELLDDLYADQRDWSSTSGVEYSHGSISAASLVSSQSLCNDQNDAIERSFLEGLDVFDLRKQAIEWEIRLRVAGERLARCVRARDRMRRQQKRLCAAFTVLLRHISNC</sequence>
<protein>
    <submittedName>
        <fullName evidence="1">Uncharacterized protein</fullName>
    </submittedName>
</protein>
<name>A0ACC0JXP0_CHOFU</name>
<evidence type="ECO:0000313" key="1">
    <source>
        <dbReference type="EMBL" id="KAI8428932.1"/>
    </source>
</evidence>
<accession>A0ACC0JXP0</accession>
<reference evidence="1 2" key="1">
    <citation type="journal article" date="2022" name="Genome Biol. Evol.">
        <title>The Spruce Budworm Genome: Reconstructing the Evolutionary History of Antifreeze Proteins.</title>
        <authorList>
            <person name="Beliveau C."/>
            <person name="Gagne P."/>
            <person name="Picq S."/>
            <person name="Vernygora O."/>
            <person name="Keeling C.I."/>
            <person name="Pinkney K."/>
            <person name="Doucet D."/>
            <person name="Wen F."/>
            <person name="Johnston J.S."/>
            <person name="Maaroufi H."/>
            <person name="Boyle B."/>
            <person name="Laroche J."/>
            <person name="Dewar K."/>
            <person name="Juretic N."/>
            <person name="Blackburn G."/>
            <person name="Nisole A."/>
            <person name="Brunet B."/>
            <person name="Brandao M."/>
            <person name="Lumley L."/>
            <person name="Duan J."/>
            <person name="Quan G."/>
            <person name="Lucarotti C.J."/>
            <person name="Roe A.D."/>
            <person name="Sperling F.A.H."/>
            <person name="Levesque R.C."/>
            <person name="Cusson M."/>
        </authorList>
    </citation>
    <scope>NUCLEOTIDE SEQUENCE [LARGE SCALE GENOMIC DNA]</scope>
    <source>
        <strain evidence="1">Glfc:IPQL:Cfum</strain>
    </source>
</reference>
<evidence type="ECO:0000313" key="2">
    <source>
        <dbReference type="Proteomes" id="UP001064048"/>
    </source>
</evidence>
<gene>
    <name evidence="1" type="ORF">MSG28_007551</name>
</gene>
<proteinExistence type="predicted"/>
<comment type="caution">
    <text evidence="1">The sequence shown here is derived from an EMBL/GenBank/DDBJ whole genome shotgun (WGS) entry which is preliminary data.</text>
</comment>
<dbReference type="EMBL" id="CM046112">
    <property type="protein sequence ID" value="KAI8428932.1"/>
    <property type="molecule type" value="Genomic_DNA"/>
</dbReference>
<organism evidence="1 2">
    <name type="scientific">Choristoneura fumiferana</name>
    <name type="common">Spruce budworm moth</name>
    <name type="synonym">Archips fumiferana</name>
    <dbReference type="NCBI Taxonomy" id="7141"/>
    <lineage>
        <taxon>Eukaryota</taxon>
        <taxon>Metazoa</taxon>
        <taxon>Ecdysozoa</taxon>
        <taxon>Arthropoda</taxon>
        <taxon>Hexapoda</taxon>
        <taxon>Insecta</taxon>
        <taxon>Pterygota</taxon>
        <taxon>Neoptera</taxon>
        <taxon>Endopterygota</taxon>
        <taxon>Lepidoptera</taxon>
        <taxon>Glossata</taxon>
        <taxon>Ditrysia</taxon>
        <taxon>Tortricoidea</taxon>
        <taxon>Tortricidae</taxon>
        <taxon>Tortricinae</taxon>
        <taxon>Choristoneura</taxon>
    </lineage>
</organism>